<gene>
    <name evidence="1" type="ORF">SAMN05216197_1742</name>
</gene>
<dbReference type="EMBL" id="FOHW01000074">
    <property type="protein sequence ID" value="SEU12795.1"/>
    <property type="molecule type" value="Genomic_DNA"/>
</dbReference>
<organism evidence="1 2">
    <name type="scientific">Pseudomonas graminis</name>
    <dbReference type="NCBI Taxonomy" id="158627"/>
    <lineage>
        <taxon>Bacteria</taxon>
        <taxon>Pseudomonadati</taxon>
        <taxon>Pseudomonadota</taxon>
        <taxon>Gammaproteobacteria</taxon>
        <taxon>Pseudomonadales</taxon>
        <taxon>Pseudomonadaceae</taxon>
        <taxon>Pseudomonas</taxon>
    </lineage>
</organism>
<dbReference type="AlphaFoldDB" id="A0A1I0JQE6"/>
<evidence type="ECO:0000313" key="1">
    <source>
        <dbReference type="EMBL" id="SEU12795.1"/>
    </source>
</evidence>
<proteinExistence type="predicted"/>
<dbReference type="OrthoDB" id="6271006at2"/>
<name>A0A1I0JQE6_9PSED</name>
<reference evidence="1 2" key="1">
    <citation type="submission" date="2016-10" db="EMBL/GenBank/DDBJ databases">
        <authorList>
            <person name="de Groot N.N."/>
        </authorList>
    </citation>
    <scope>NUCLEOTIDE SEQUENCE [LARGE SCALE GENOMIC DNA]</scope>
    <source>
        <strain evidence="1 2">DSM 11363</strain>
    </source>
</reference>
<sequence length="159" mass="18092">MFNVDIEIDRIASSDFFSKMGEPSSNSEGLIYVPSVGAVFVNPSDTDFIGMYNEVEWLPTAPTQDDPFYRFPELPKELVDIRLRMNKAVMAATRGLDKTLFKSGPHDFSTAARNGICYAFRQYAAEEYFATGDHWRIIVNMYYAGRWPVGYYQSGLILI</sequence>
<evidence type="ECO:0000313" key="2">
    <source>
        <dbReference type="Proteomes" id="UP000182332"/>
    </source>
</evidence>
<accession>A0A1I0JQE6</accession>
<dbReference type="Proteomes" id="UP000182332">
    <property type="component" value="Unassembled WGS sequence"/>
</dbReference>
<protein>
    <submittedName>
        <fullName evidence="1">Uncharacterized protein</fullName>
    </submittedName>
</protein>